<dbReference type="NCBIfam" id="NF002140">
    <property type="entry name" value="PRK00977.1-4"/>
    <property type="match status" value="1"/>
</dbReference>
<keyword evidence="5 6" id="KW-0269">Exonuclease</keyword>
<dbReference type="InterPro" id="IPR037004">
    <property type="entry name" value="Exonuc_VII_ssu_sf"/>
</dbReference>
<reference evidence="8 9" key="1">
    <citation type="submission" date="2015-09" db="EMBL/GenBank/DDBJ databases">
        <title>Draft genome sequence of a Caloramator mitchellensis, a moderate thermophile from the Great Artesian Basin of Australia.</title>
        <authorList>
            <person name="Patel B.K."/>
        </authorList>
    </citation>
    <scope>NUCLEOTIDE SEQUENCE [LARGE SCALE GENOMIC DNA]</scope>
    <source>
        <strain evidence="8 9">VF08</strain>
    </source>
</reference>
<protein>
    <recommendedName>
        <fullName evidence="6">Exodeoxyribonuclease 7 small subunit</fullName>
        <ecNumber evidence="6">3.1.11.6</ecNumber>
    </recommendedName>
    <alternativeName>
        <fullName evidence="6">Exodeoxyribonuclease VII small subunit</fullName>
        <shortName evidence="6">Exonuclease VII small subunit</shortName>
    </alternativeName>
</protein>
<organism evidence="8 9">
    <name type="scientific">Caloramator mitchellensis</name>
    <dbReference type="NCBI Taxonomy" id="908809"/>
    <lineage>
        <taxon>Bacteria</taxon>
        <taxon>Bacillati</taxon>
        <taxon>Bacillota</taxon>
        <taxon>Clostridia</taxon>
        <taxon>Eubacteriales</taxon>
        <taxon>Clostridiaceae</taxon>
        <taxon>Caloramator</taxon>
    </lineage>
</organism>
<dbReference type="NCBIfam" id="TIGR01280">
    <property type="entry name" value="xseB"/>
    <property type="match status" value="1"/>
</dbReference>
<keyword evidence="9" id="KW-1185">Reference proteome</keyword>
<keyword evidence="4 6" id="KW-0378">Hydrolase</keyword>
<dbReference type="Proteomes" id="UP000052015">
    <property type="component" value="Unassembled WGS sequence"/>
</dbReference>
<dbReference type="OrthoDB" id="9798666at2"/>
<gene>
    <name evidence="6 8" type="primary">xseB</name>
    <name evidence="8" type="ORF">ABG79_01319</name>
</gene>
<comment type="subcellular location">
    <subcellularLocation>
        <location evidence="6">Cytoplasm</location>
    </subcellularLocation>
</comment>
<keyword evidence="3 6" id="KW-0540">Nuclease</keyword>
<dbReference type="GO" id="GO:0008855">
    <property type="term" value="F:exodeoxyribonuclease VII activity"/>
    <property type="evidence" value="ECO:0007669"/>
    <property type="project" value="UniProtKB-UniRule"/>
</dbReference>
<evidence type="ECO:0000256" key="2">
    <source>
        <dbReference type="ARBA" id="ARBA00022490"/>
    </source>
</evidence>
<proteinExistence type="inferred from homology"/>
<evidence type="ECO:0000256" key="7">
    <source>
        <dbReference type="SAM" id="Coils"/>
    </source>
</evidence>
<dbReference type="HAMAP" id="MF_00337">
    <property type="entry name" value="Exonuc_7_S"/>
    <property type="match status" value="1"/>
</dbReference>
<dbReference type="PANTHER" id="PTHR34137">
    <property type="entry name" value="EXODEOXYRIBONUCLEASE 7 SMALL SUBUNIT"/>
    <property type="match status" value="1"/>
</dbReference>
<evidence type="ECO:0000256" key="5">
    <source>
        <dbReference type="ARBA" id="ARBA00022839"/>
    </source>
</evidence>
<comment type="caution">
    <text evidence="8">The sequence shown here is derived from an EMBL/GenBank/DDBJ whole genome shotgun (WGS) entry which is preliminary data.</text>
</comment>
<comment type="similarity">
    <text evidence="1 6">Belongs to the XseB family.</text>
</comment>
<comment type="catalytic activity">
    <reaction evidence="6">
        <text>Exonucleolytic cleavage in either 5'- to 3'- or 3'- to 5'-direction to yield nucleoside 5'-phosphates.</text>
        <dbReference type="EC" id="3.1.11.6"/>
    </reaction>
</comment>
<dbReference type="Pfam" id="PF02609">
    <property type="entry name" value="Exonuc_VII_S"/>
    <property type="match status" value="1"/>
</dbReference>
<dbReference type="GO" id="GO:0009318">
    <property type="term" value="C:exodeoxyribonuclease VII complex"/>
    <property type="evidence" value="ECO:0007669"/>
    <property type="project" value="UniProtKB-UniRule"/>
</dbReference>
<evidence type="ECO:0000313" key="9">
    <source>
        <dbReference type="Proteomes" id="UP000052015"/>
    </source>
</evidence>
<keyword evidence="2 6" id="KW-0963">Cytoplasm</keyword>
<evidence type="ECO:0000313" key="8">
    <source>
        <dbReference type="EMBL" id="KRQ86828.1"/>
    </source>
</evidence>
<dbReference type="PANTHER" id="PTHR34137:SF1">
    <property type="entry name" value="EXODEOXYRIBONUCLEASE 7 SMALL SUBUNIT"/>
    <property type="match status" value="1"/>
</dbReference>
<dbReference type="EMBL" id="LKHP01000006">
    <property type="protein sequence ID" value="KRQ86828.1"/>
    <property type="molecule type" value="Genomic_DNA"/>
</dbReference>
<dbReference type="GO" id="GO:0005829">
    <property type="term" value="C:cytosol"/>
    <property type="evidence" value="ECO:0007669"/>
    <property type="project" value="TreeGrafter"/>
</dbReference>
<evidence type="ECO:0000256" key="4">
    <source>
        <dbReference type="ARBA" id="ARBA00022801"/>
    </source>
</evidence>
<dbReference type="Gene3D" id="1.10.287.1040">
    <property type="entry name" value="Exonuclease VII, small subunit"/>
    <property type="match status" value="1"/>
</dbReference>
<evidence type="ECO:0000256" key="1">
    <source>
        <dbReference type="ARBA" id="ARBA00009998"/>
    </source>
</evidence>
<dbReference type="RefSeq" id="WP_057978363.1">
    <property type="nucleotide sequence ID" value="NZ_LKHP01000006.1"/>
</dbReference>
<dbReference type="STRING" id="908809.ABG79_01319"/>
<accession>A0A0R3K0Q6</accession>
<comment type="subunit">
    <text evidence="6">Heterooligomer composed of large and small subunits.</text>
</comment>
<dbReference type="GO" id="GO:0006308">
    <property type="term" value="P:DNA catabolic process"/>
    <property type="evidence" value="ECO:0007669"/>
    <property type="project" value="UniProtKB-UniRule"/>
</dbReference>
<name>A0A0R3K0Q6_CALMK</name>
<dbReference type="SUPFAM" id="SSF116842">
    <property type="entry name" value="XseB-like"/>
    <property type="match status" value="1"/>
</dbReference>
<evidence type="ECO:0000256" key="6">
    <source>
        <dbReference type="HAMAP-Rule" id="MF_00337"/>
    </source>
</evidence>
<dbReference type="InterPro" id="IPR003761">
    <property type="entry name" value="Exonuc_VII_S"/>
</dbReference>
<feature type="coiled-coil region" evidence="7">
    <location>
        <begin position="6"/>
        <end position="33"/>
    </location>
</feature>
<evidence type="ECO:0000256" key="3">
    <source>
        <dbReference type="ARBA" id="ARBA00022722"/>
    </source>
</evidence>
<comment type="function">
    <text evidence="6">Bidirectionally degrades single-stranded DNA into large acid-insoluble oligonucleotides, which are then degraded further into small acid-soluble oligonucleotides.</text>
</comment>
<dbReference type="EC" id="3.1.11.6" evidence="6"/>
<sequence>MGNELNLNFEEAIKRLEEIVKKLESDNLSLDESLKLFQEGVQLSDYCNKKLDEAERQINIIIKGNDGELMEKDFTPEED</sequence>
<dbReference type="PIRSF" id="PIRSF006488">
    <property type="entry name" value="Exonuc_VII_S"/>
    <property type="match status" value="1"/>
</dbReference>
<dbReference type="AlphaFoldDB" id="A0A0R3K0Q6"/>
<keyword evidence="7" id="KW-0175">Coiled coil</keyword>